<name>A0A6G5AH06_RHIMP</name>
<protein>
    <submittedName>
        <fullName evidence="1">Uncharacterized protein</fullName>
    </submittedName>
</protein>
<dbReference type="EMBL" id="GIKN01007595">
    <property type="protein sequence ID" value="NIE49868.1"/>
    <property type="molecule type" value="Transcribed_RNA"/>
</dbReference>
<accession>A0A6G5AH06</accession>
<organism evidence="1">
    <name type="scientific">Rhipicephalus microplus</name>
    <name type="common">Cattle tick</name>
    <name type="synonym">Boophilus microplus</name>
    <dbReference type="NCBI Taxonomy" id="6941"/>
    <lineage>
        <taxon>Eukaryota</taxon>
        <taxon>Metazoa</taxon>
        <taxon>Ecdysozoa</taxon>
        <taxon>Arthropoda</taxon>
        <taxon>Chelicerata</taxon>
        <taxon>Arachnida</taxon>
        <taxon>Acari</taxon>
        <taxon>Parasitiformes</taxon>
        <taxon>Ixodida</taxon>
        <taxon>Ixodoidea</taxon>
        <taxon>Ixodidae</taxon>
        <taxon>Rhipicephalinae</taxon>
        <taxon>Rhipicephalus</taxon>
        <taxon>Boophilus</taxon>
    </lineage>
</organism>
<dbReference type="AlphaFoldDB" id="A0A6G5AH06"/>
<evidence type="ECO:0000313" key="1">
    <source>
        <dbReference type="EMBL" id="NIE49868.1"/>
    </source>
</evidence>
<sequence>MYCPRTVLDCATTTPGNCLYLLILMQTVLHAMQSKRTYKQLRPPSSQSKKLTKSRLHEWFYRDIPYKTKNVYSTPAALVFLSLLWQFCGTVTCRVVKCKIFYHDKISGSTCNIKILKL</sequence>
<proteinExistence type="predicted"/>
<reference evidence="1" key="1">
    <citation type="submission" date="2020-03" db="EMBL/GenBank/DDBJ databases">
        <title>A transcriptome and proteome of the tick Rhipicephalus microplus shaped by the genetic composition of its hosts and developmental stage.</title>
        <authorList>
            <person name="Garcia G.R."/>
            <person name="Ribeiro J.M.C."/>
            <person name="Maruyama S.R."/>
            <person name="Gardinasse L.G."/>
            <person name="Nelson K."/>
            <person name="Ferreira B.R."/>
            <person name="Andrade T.G."/>
            <person name="Santos I.K.F.M."/>
        </authorList>
    </citation>
    <scope>NUCLEOTIDE SEQUENCE</scope>
    <source>
        <strain evidence="1">NSGR</strain>
        <tissue evidence="1">Salivary glands</tissue>
    </source>
</reference>